<keyword evidence="7" id="KW-0413">Isomerase</keyword>
<dbReference type="GO" id="GO:0016872">
    <property type="term" value="F:intramolecular lyase activity"/>
    <property type="evidence" value="ECO:0007669"/>
    <property type="project" value="InterPro"/>
</dbReference>
<comment type="pathway">
    <text evidence="2">Carotenoid biosynthesis.</text>
</comment>
<feature type="domain" description="Lycopene cyclase" evidence="9">
    <location>
        <begin position="9"/>
        <end position="87"/>
    </location>
</feature>
<keyword evidence="5 8" id="KW-1133">Transmembrane helix</keyword>
<feature type="transmembrane region" description="Helical" evidence="8">
    <location>
        <begin position="28"/>
        <end position="46"/>
    </location>
</feature>
<evidence type="ECO:0000259" key="9">
    <source>
        <dbReference type="Pfam" id="PF18916"/>
    </source>
</evidence>
<dbReference type="EMBL" id="BONY01000119">
    <property type="protein sequence ID" value="GIH11100.1"/>
    <property type="molecule type" value="Genomic_DNA"/>
</dbReference>
<evidence type="ECO:0000256" key="7">
    <source>
        <dbReference type="ARBA" id="ARBA00023235"/>
    </source>
</evidence>
<dbReference type="NCBIfam" id="TIGR03462">
    <property type="entry name" value="CarR_dom_SF"/>
    <property type="match status" value="1"/>
</dbReference>
<comment type="caution">
    <text evidence="10">The sequence shown here is derived from an EMBL/GenBank/DDBJ whole genome shotgun (WGS) entry which is preliminary data.</text>
</comment>
<gene>
    <name evidence="10" type="ORF">Rhe02_91670</name>
</gene>
<dbReference type="GO" id="GO:0016020">
    <property type="term" value="C:membrane"/>
    <property type="evidence" value="ECO:0007669"/>
    <property type="project" value="UniProtKB-SubCell"/>
</dbReference>
<keyword evidence="6 8" id="KW-0472">Membrane</keyword>
<proteinExistence type="predicted"/>
<reference evidence="10" key="1">
    <citation type="submission" date="2021-01" db="EMBL/GenBank/DDBJ databases">
        <title>Whole genome shotgun sequence of Rhizocola hellebori NBRC 109834.</title>
        <authorList>
            <person name="Komaki H."/>
            <person name="Tamura T."/>
        </authorList>
    </citation>
    <scope>NUCLEOTIDE SEQUENCE</scope>
    <source>
        <strain evidence="10">NBRC 109834</strain>
    </source>
</reference>
<evidence type="ECO:0000256" key="6">
    <source>
        <dbReference type="ARBA" id="ARBA00023136"/>
    </source>
</evidence>
<evidence type="ECO:0000313" key="11">
    <source>
        <dbReference type="Proteomes" id="UP000612899"/>
    </source>
</evidence>
<name>A0A8J3QHR7_9ACTN</name>
<dbReference type="AlphaFoldDB" id="A0A8J3QHR7"/>
<evidence type="ECO:0000256" key="5">
    <source>
        <dbReference type="ARBA" id="ARBA00022989"/>
    </source>
</evidence>
<dbReference type="GO" id="GO:0045436">
    <property type="term" value="F:lycopene beta cyclase activity"/>
    <property type="evidence" value="ECO:0007669"/>
    <property type="project" value="UniProtKB-ARBA"/>
</dbReference>
<evidence type="ECO:0000256" key="2">
    <source>
        <dbReference type="ARBA" id="ARBA00004829"/>
    </source>
</evidence>
<evidence type="ECO:0000256" key="8">
    <source>
        <dbReference type="SAM" id="Phobius"/>
    </source>
</evidence>
<dbReference type="GO" id="GO:0016117">
    <property type="term" value="P:carotenoid biosynthetic process"/>
    <property type="evidence" value="ECO:0007669"/>
    <property type="project" value="UniProtKB-KW"/>
</dbReference>
<evidence type="ECO:0000256" key="1">
    <source>
        <dbReference type="ARBA" id="ARBA00004141"/>
    </source>
</evidence>
<keyword evidence="3 8" id="KW-0812">Transmembrane</keyword>
<dbReference type="Pfam" id="PF18916">
    <property type="entry name" value="Lycopene_cyc"/>
    <property type="match status" value="1"/>
</dbReference>
<comment type="subcellular location">
    <subcellularLocation>
        <location evidence="1">Membrane</location>
        <topology evidence="1">Multi-pass membrane protein</topology>
    </subcellularLocation>
</comment>
<dbReference type="InterPro" id="IPR017825">
    <property type="entry name" value="Lycopene_cyclase_dom"/>
</dbReference>
<organism evidence="10 11">
    <name type="scientific">Rhizocola hellebori</name>
    <dbReference type="NCBI Taxonomy" id="1392758"/>
    <lineage>
        <taxon>Bacteria</taxon>
        <taxon>Bacillati</taxon>
        <taxon>Actinomycetota</taxon>
        <taxon>Actinomycetes</taxon>
        <taxon>Micromonosporales</taxon>
        <taxon>Micromonosporaceae</taxon>
        <taxon>Rhizocola</taxon>
    </lineage>
</organism>
<evidence type="ECO:0000256" key="4">
    <source>
        <dbReference type="ARBA" id="ARBA00022746"/>
    </source>
</evidence>
<keyword evidence="4" id="KW-0125">Carotenoid biosynthesis</keyword>
<evidence type="ECO:0000256" key="3">
    <source>
        <dbReference type="ARBA" id="ARBA00022692"/>
    </source>
</evidence>
<evidence type="ECO:0000313" key="10">
    <source>
        <dbReference type="EMBL" id="GIH11100.1"/>
    </source>
</evidence>
<keyword evidence="11" id="KW-1185">Reference proteome</keyword>
<dbReference type="Proteomes" id="UP000612899">
    <property type="component" value="Unassembled WGS sequence"/>
</dbReference>
<accession>A0A8J3QHR7</accession>
<sequence length="100" mass="10959">MLAVAAPIAVVALELLVLKTGLFRQGRYWAAIAIALAFQIPVDGWLTRADAEIVSYHDKAITGVRAPWNIPIEDYGFGFALITLTLLCWVRLGRLGAKHV</sequence>
<feature type="transmembrane region" description="Helical" evidence="8">
    <location>
        <begin position="75"/>
        <end position="92"/>
    </location>
</feature>
<protein>
    <submittedName>
        <fullName evidence="10">Lycopene cyclase</fullName>
    </submittedName>
</protein>